<dbReference type="GO" id="GO:0047869">
    <property type="term" value="F:dimethylpropiothetin dethiomethylase activity"/>
    <property type="evidence" value="ECO:0007669"/>
    <property type="project" value="InterPro"/>
</dbReference>
<keyword evidence="2" id="KW-1185">Reference proteome</keyword>
<proteinExistence type="predicted"/>
<dbReference type="InterPro" id="IPR014710">
    <property type="entry name" value="RmlC-like_jellyroll"/>
</dbReference>
<dbReference type="Pfam" id="PF16867">
    <property type="entry name" value="DMSP_lyase"/>
    <property type="match status" value="1"/>
</dbReference>
<name>A0A8J7V1G7_9PROT</name>
<gene>
    <name evidence="1" type="ORF">KAJ83_12215</name>
</gene>
<evidence type="ECO:0000313" key="1">
    <source>
        <dbReference type="EMBL" id="MBP5857776.1"/>
    </source>
</evidence>
<dbReference type="InterPro" id="IPR011051">
    <property type="entry name" value="RmlC_Cupin_sf"/>
</dbReference>
<reference evidence="1" key="1">
    <citation type="submission" date="2021-04" db="EMBL/GenBank/DDBJ databases">
        <authorList>
            <person name="Zhang D.-C."/>
        </authorList>
    </citation>
    <scope>NUCLEOTIDE SEQUENCE</scope>
    <source>
        <strain evidence="1">CGMCC 1.15697</strain>
    </source>
</reference>
<evidence type="ECO:0000313" key="2">
    <source>
        <dbReference type="Proteomes" id="UP000672602"/>
    </source>
</evidence>
<dbReference type="Proteomes" id="UP000672602">
    <property type="component" value="Unassembled WGS sequence"/>
</dbReference>
<dbReference type="AlphaFoldDB" id="A0A8J7V1G7"/>
<dbReference type="Gene3D" id="2.60.120.10">
    <property type="entry name" value="Jelly Rolls"/>
    <property type="match status" value="1"/>
</dbReference>
<dbReference type="SUPFAM" id="SSF51182">
    <property type="entry name" value="RmlC-like cupins"/>
    <property type="match status" value="1"/>
</dbReference>
<organism evidence="1 2">
    <name type="scientific">Marivibrio halodurans</name>
    <dbReference type="NCBI Taxonomy" id="2039722"/>
    <lineage>
        <taxon>Bacteria</taxon>
        <taxon>Pseudomonadati</taxon>
        <taxon>Pseudomonadota</taxon>
        <taxon>Alphaproteobacteria</taxon>
        <taxon>Rhodospirillales</taxon>
        <taxon>Rhodospirillaceae</taxon>
        <taxon>Marivibrio</taxon>
    </lineage>
</organism>
<dbReference type="EMBL" id="JAGMWN010000005">
    <property type="protein sequence ID" value="MBP5857776.1"/>
    <property type="molecule type" value="Genomic_DNA"/>
</dbReference>
<keyword evidence="1" id="KW-0456">Lyase</keyword>
<dbReference type="InterPro" id="IPR031723">
    <property type="entry name" value="DMSP_lyase"/>
</dbReference>
<protein>
    <submittedName>
        <fullName evidence="1">Dimethlysulfonioproprionate lyase DddL</fullName>
    </submittedName>
</protein>
<sequence length="226" mass="24839">MAKAAASFLLDHPNWHYVLQEFYLAYRFGPAGGSAEIRRHQRVVQSCISRCLNSEPRLTPQTPEAKPVVAHLGRALDNGETDRMASFIRALAKITDELNWQYGYDRMPRSLQKKYAYAELLGPRGPVQCEDLILGLVLFSPKCTYPAHSHVEITESYLCLSGSLSENDAGVYPPGALILNQANREHAITTSDREPVLLAYAWTGPAEALCGFKMSFAGGKPAAGKG</sequence>
<comment type="caution">
    <text evidence="1">The sequence shown here is derived from an EMBL/GenBank/DDBJ whole genome shotgun (WGS) entry which is preliminary data.</text>
</comment>
<accession>A0A8J7V1G7</accession>
<dbReference type="RefSeq" id="WP_210682354.1">
    <property type="nucleotide sequence ID" value="NZ_JAGMWN010000005.1"/>
</dbReference>